<dbReference type="RefSeq" id="WP_150864024.1">
    <property type="nucleotide sequence ID" value="NZ_VYXP01000005.1"/>
</dbReference>
<evidence type="ECO:0008006" key="3">
    <source>
        <dbReference type="Google" id="ProtNLM"/>
    </source>
</evidence>
<evidence type="ECO:0000313" key="1">
    <source>
        <dbReference type="EMBL" id="KAA9131374.1"/>
    </source>
</evidence>
<dbReference type="AlphaFoldDB" id="A0A5N0TA90"/>
<organism evidence="1 2">
    <name type="scientific">Marinihelvus fidelis</name>
    <dbReference type="NCBI Taxonomy" id="2613842"/>
    <lineage>
        <taxon>Bacteria</taxon>
        <taxon>Pseudomonadati</taxon>
        <taxon>Pseudomonadota</taxon>
        <taxon>Gammaproteobacteria</taxon>
        <taxon>Chromatiales</taxon>
        <taxon>Wenzhouxiangellaceae</taxon>
        <taxon>Marinihelvus</taxon>
    </lineage>
</organism>
<proteinExistence type="predicted"/>
<keyword evidence="2" id="KW-1185">Reference proteome</keyword>
<dbReference type="EMBL" id="VYXP01000005">
    <property type="protein sequence ID" value="KAA9131374.1"/>
    <property type="molecule type" value="Genomic_DNA"/>
</dbReference>
<reference evidence="1 2" key="1">
    <citation type="submission" date="2019-09" db="EMBL/GenBank/DDBJ databases">
        <title>Wenzhouxiangella sp. Genome sequencing and assembly.</title>
        <authorList>
            <person name="Zhang R."/>
        </authorList>
    </citation>
    <scope>NUCLEOTIDE SEQUENCE [LARGE SCALE GENOMIC DNA]</scope>
    <source>
        <strain evidence="1 2">W260</strain>
    </source>
</reference>
<accession>A0A5N0TA90</accession>
<dbReference type="Proteomes" id="UP000325372">
    <property type="component" value="Unassembled WGS sequence"/>
</dbReference>
<comment type="caution">
    <text evidence="1">The sequence shown here is derived from an EMBL/GenBank/DDBJ whole genome shotgun (WGS) entry which is preliminary data.</text>
</comment>
<protein>
    <recommendedName>
        <fullName evidence="3">AlgX/AlgJ SGNH hydrolase-like domain-containing protein</fullName>
    </recommendedName>
</protein>
<evidence type="ECO:0000313" key="2">
    <source>
        <dbReference type="Proteomes" id="UP000325372"/>
    </source>
</evidence>
<sequence length="399" mass="44441">MTNPRCTFRPAAMAGLLALAAILAIPLVVSAFTDHAGRSLAEQRTLAPLPMLQTGPGLAGYFDAWETFIDDHIGLAGPLNVLYRKGLFYVFRDSPVANVDRGDDGFIFLNSHFRDRPHGRYDYVCRPNTVIARNTAGVLKRIEQASRQAGIELTVATMPSKVLLYPDRIPASVPADIRQACAQLAAEDSLPEMTMAQLDTPGLRYVFPLQPIMERRDEPDFYPPGNFHANSQSSHVFARAVLEAMDIPPGQAFDSGAQPETISHDMHFLGFDRQVTVWRYPYAAFDVTEQLRQPAWVGELFPNVDQYRMYETARPASERVALVLSNSFGDYMSRDLAPGFRRLYQVNMNHMQPDEITAGVKQMIDRLQPNDLVLLAHDGGLPVIKLNRIAPALSNPPPH</sequence>
<name>A0A5N0TA90_9GAMM</name>
<gene>
    <name evidence="1" type="ORF">F3N42_08615</name>
</gene>